<evidence type="ECO:0000256" key="1">
    <source>
        <dbReference type="SAM" id="MobiDB-lite"/>
    </source>
</evidence>
<accession>A0A9P4XI46</accession>
<keyword evidence="3" id="KW-1185">Reference proteome</keyword>
<dbReference type="Proteomes" id="UP000801864">
    <property type="component" value="Unassembled WGS sequence"/>
</dbReference>
<feature type="compositionally biased region" description="Basic and acidic residues" evidence="1">
    <location>
        <begin position="103"/>
        <end position="121"/>
    </location>
</feature>
<comment type="caution">
    <text evidence="2">The sequence shown here is derived from an EMBL/GenBank/DDBJ whole genome shotgun (WGS) entry which is preliminary data.</text>
</comment>
<protein>
    <submittedName>
        <fullName evidence="2">Uncharacterized protein</fullName>
    </submittedName>
</protein>
<name>A0A9P4XI46_9HYPO</name>
<reference evidence="2 3" key="1">
    <citation type="submission" date="2018-06" db="EMBL/GenBank/DDBJ databases">
        <title>Genome analysis of cellulolytic fungus Trichoderma lentiforme CFAM-422.</title>
        <authorList>
            <person name="Steindorff A.S."/>
            <person name="Formighieri E.F."/>
            <person name="Midorikawa G.E.O."/>
            <person name="Tamietti M.S."/>
            <person name="Ramos E.Z."/>
            <person name="Silva A.S."/>
            <person name="Bon E.P.S."/>
            <person name="Mendes T.D."/>
            <person name="Damaso M.C.T."/>
            <person name="Favaro L.C.L."/>
        </authorList>
    </citation>
    <scope>NUCLEOTIDE SEQUENCE [LARGE SCALE GENOMIC DNA]</scope>
    <source>
        <strain evidence="2 3">CFAM-422</strain>
    </source>
</reference>
<sequence length="133" mass="14921">MDLIVASERVSGGAIWANPGLELRKTDRTSWPRFSDAAAPTALQLNSNLELTNGSRAFQAKTNDESSPSAELPGSASGWRRRLRLETTRERRRRAHKVKRGKAMQDDARPMRDETRLRRSNSECMNDGLIARG</sequence>
<evidence type="ECO:0000313" key="3">
    <source>
        <dbReference type="Proteomes" id="UP000801864"/>
    </source>
</evidence>
<dbReference type="EMBL" id="QLNT01000007">
    <property type="protein sequence ID" value="KAF3073033.1"/>
    <property type="molecule type" value="Genomic_DNA"/>
</dbReference>
<dbReference type="AlphaFoldDB" id="A0A9P4XI46"/>
<feature type="region of interest" description="Disordered" evidence="1">
    <location>
        <begin position="55"/>
        <end position="133"/>
    </location>
</feature>
<evidence type="ECO:0000313" key="2">
    <source>
        <dbReference type="EMBL" id="KAF3073033.1"/>
    </source>
</evidence>
<proteinExistence type="predicted"/>
<feature type="compositionally biased region" description="Basic residues" evidence="1">
    <location>
        <begin position="90"/>
        <end position="102"/>
    </location>
</feature>
<gene>
    <name evidence="2" type="ORF">CFAM422_004616</name>
</gene>
<organism evidence="2 3">
    <name type="scientific">Trichoderma lentiforme</name>
    <dbReference type="NCBI Taxonomy" id="1567552"/>
    <lineage>
        <taxon>Eukaryota</taxon>
        <taxon>Fungi</taxon>
        <taxon>Dikarya</taxon>
        <taxon>Ascomycota</taxon>
        <taxon>Pezizomycotina</taxon>
        <taxon>Sordariomycetes</taxon>
        <taxon>Hypocreomycetidae</taxon>
        <taxon>Hypocreales</taxon>
        <taxon>Hypocreaceae</taxon>
        <taxon>Trichoderma</taxon>
    </lineage>
</organism>